<evidence type="ECO:0000259" key="5">
    <source>
        <dbReference type="Pfam" id="PF02668"/>
    </source>
</evidence>
<feature type="domain" description="TauD/TfdA-like" evidence="5">
    <location>
        <begin position="16"/>
        <end position="261"/>
    </location>
</feature>
<dbReference type="GO" id="GO:0017000">
    <property type="term" value="P:antibiotic biosynthetic process"/>
    <property type="evidence" value="ECO:0007669"/>
    <property type="project" value="UniProtKB-KW"/>
</dbReference>
<evidence type="ECO:0000256" key="2">
    <source>
        <dbReference type="ARBA" id="ARBA00023002"/>
    </source>
</evidence>
<dbReference type="GO" id="GO:0016491">
    <property type="term" value="F:oxidoreductase activity"/>
    <property type="evidence" value="ECO:0007669"/>
    <property type="project" value="UniProtKB-KW"/>
</dbReference>
<evidence type="ECO:0000256" key="3">
    <source>
        <dbReference type="ARBA" id="ARBA00023004"/>
    </source>
</evidence>
<dbReference type="InterPro" id="IPR003819">
    <property type="entry name" value="TauD/TfdA-like"/>
</dbReference>
<dbReference type="AlphaFoldDB" id="U5YS97"/>
<sequence length="285" mass="31762">MFEHLAFDCSGRSPEEIEEAALASVAEHRLALLRNFPVDIDRYIALLSRLGELCPNYAAGSAKSAYTLHEAVNVVRCRAPQSDGPERVQEKAGSLPMHSGRSFARRRPLFLAMLMTDPGWQDFAPGRNGESLIVRWGDVLAEMRTRHPEHWAEDVRLLTAVAISFPASHLDEPSSELPFLYLPGTPRRTPVADDCAARLPQNLDRLRKAAESLDDGERWFEAVTRFQAIANDPAVRHSYVMRAGDVVVIDNDRYGHGRQDVVAARTDADGVQAVNPRTIWSVNIQ</sequence>
<dbReference type="Gene3D" id="3.60.130.10">
    <property type="entry name" value="Clavaminate synthase-like"/>
    <property type="match status" value="1"/>
</dbReference>
<dbReference type="EMBL" id="KF386877">
    <property type="protein sequence ID" value="AGZ94402.1"/>
    <property type="molecule type" value="Genomic_DNA"/>
</dbReference>
<dbReference type="Pfam" id="PF02668">
    <property type="entry name" value="TauD"/>
    <property type="match status" value="1"/>
</dbReference>
<protein>
    <recommendedName>
        <fullName evidence="5">TauD/TfdA-like domain-containing protein</fullName>
    </recommendedName>
</protein>
<evidence type="ECO:0000256" key="4">
    <source>
        <dbReference type="ARBA" id="ARBA00023194"/>
    </source>
</evidence>
<keyword evidence="4" id="KW-0045">Antibiotic biosynthesis</keyword>
<keyword evidence="2" id="KW-0560">Oxidoreductase</keyword>
<organism evidence="6">
    <name type="scientific">Streptomyces sp. 31A4</name>
    <dbReference type="NCBI Taxonomy" id="1415543"/>
    <lineage>
        <taxon>Bacteria</taxon>
        <taxon>Bacillati</taxon>
        <taxon>Actinomycetota</taxon>
        <taxon>Actinomycetes</taxon>
        <taxon>Kitasatosporales</taxon>
        <taxon>Streptomycetaceae</taxon>
        <taxon>Streptomyces</taxon>
    </lineage>
</organism>
<dbReference type="SUPFAM" id="SSF51197">
    <property type="entry name" value="Clavaminate synthase-like"/>
    <property type="match status" value="1"/>
</dbReference>
<dbReference type="PANTHER" id="PTHR10696:SF56">
    <property type="entry name" value="TAUD_TFDA-LIKE DOMAIN-CONTAINING PROTEIN"/>
    <property type="match status" value="1"/>
</dbReference>
<proteinExistence type="predicted"/>
<name>U5YS97_9ACTN</name>
<dbReference type="PANTHER" id="PTHR10696">
    <property type="entry name" value="GAMMA-BUTYROBETAINE HYDROXYLASE-RELATED"/>
    <property type="match status" value="1"/>
</dbReference>
<keyword evidence="3" id="KW-0408">Iron</keyword>
<evidence type="ECO:0000313" key="6">
    <source>
        <dbReference type="EMBL" id="AGZ94402.1"/>
    </source>
</evidence>
<comment type="cofactor">
    <cofactor evidence="1">
        <name>Fe(2+)</name>
        <dbReference type="ChEBI" id="CHEBI:29033"/>
    </cofactor>
</comment>
<accession>U5YS97</accession>
<reference evidence="6" key="1">
    <citation type="journal article" date="2013" name="Proc. Natl. Acad. Sci. U.S.A.">
        <title>Diversity and abundance of phosphonate biosynthetic genes in nature.</title>
        <authorList>
            <person name="Yu X."/>
            <person name="Doroghazi J.R."/>
            <person name="Janga S.C."/>
            <person name="Zhang J.K."/>
            <person name="Circello B."/>
            <person name="Griffin B.M."/>
            <person name="Labeda D.P."/>
            <person name="Metcalf W.W."/>
        </authorList>
    </citation>
    <scope>NUCLEOTIDE SEQUENCE</scope>
    <source>
        <strain evidence="6">31A4</strain>
    </source>
</reference>
<dbReference type="InterPro" id="IPR042098">
    <property type="entry name" value="TauD-like_sf"/>
</dbReference>
<evidence type="ECO:0000256" key="1">
    <source>
        <dbReference type="ARBA" id="ARBA00001954"/>
    </source>
</evidence>
<dbReference type="InterPro" id="IPR050411">
    <property type="entry name" value="AlphaKG_dependent_hydroxylases"/>
</dbReference>